<dbReference type="EMBL" id="RAQU01000017">
    <property type="protein sequence ID" value="RKK05380.1"/>
    <property type="molecule type" value="Genomic_DNA"/>
</dbReference>
<dbReference type="OrthoDB" id="9795501at2"/>
<dbReference type="SUPFAM" id="SSF51735">
    <property type="entry name" value="NAD(P)-binding Rossmann-fold domains"/>
    <property type="match status" value="1"/>
</dbReference>
<keyword evidence="6" id="KW-1185">Reference proteome</keyword>
<evidence type="ECO:0000313" key="4">
    <source>
        <dbReference type="EMBL" id="RKK05380.1"/>
    </source>
</evidence>
<evidence type="ECO:0000256" key="1">
    <source>
        <dbReference type="ARBA" id="ARBA00005125"/>
    </source>
</evidence>
<evidence type="ECO:0000259" key="3">
    <source>
        <dbReference type="Pfam" id="PF01370"/>
    </source>
</evidence>
<comment type="pathway">
    <text evidence="1">Bacterial outer membrane biogenesis; LPS O-antigen biosynthesis.</text>
</comment>
<dbReference type="Gene3D" id="3.90.25.10">
    <property type="entry name" value="UDP-galactose 4-epimerase, domain 1"/>
    <property type="match status" value="1"/>
</dbReference>
<dbReference type="PANTHER" id="PTHR43000">
    <property type="entry name" value="DTDP-D-GLUCOSE 4,6-DEHYDRATASE-RELATED"/>
    <property type="match status" value="1"/>
</dbReference>
<organism evidence="4 7">
    <name type="scientific">Teichococcus wenyumeiae</name>
    <dbReference type="NCBI Taxonomy" id="2478470"/>
    <lineage>
        <taxon>Bacteria</taxon>
        <taxon>Pseudomonadati</taxon>
        <taxon>Pseudomonadota</taxon>
        <taxon>Alphaproteobacteria</taxon>
        <taxon>Acetobacterales</taxon>
        <taxon>Roseomonadaceae</taxon>
        <taxon>Roseomonas</taxon>
    </lineage>
</organism>
<dbReference type="RefSeq" id="WP_120637140.1">
    <property type="nucleotide sequence ID" value="NZ_RAQU01000017.1"/>
</dbReference>
<dbReference type="Pfam" id="PF01370">
    <property type="entry name" value="Epimerase"/>
    <property type="match status" value="1"/>
</dbReference>
<evidence type="ECO:0000313" key="5">
    <source>
        <dbReference type="EMBL" id="RMI19143.1"/>
    </source>
</evidence>
<reference evidence="4 7" key="1">
    <citation type="submission" date="2018-09" db="EMBL/GenBank/DDBJ databases">
        <title>Roseomonas sp. nov., isolated from feces of Tibetan antelopes in the Qinghai-Tibet plateau, China.</title>
        <authorList>
            <person name="Tian Z."/>
        </authorList>
    </citation>
    <scope>NUCLEOTIDE SEQUENCE [LARGE SCALE GENOMIC DNA]</scope>
    <source>
        <strain evidence="5 6">Z23</strain>
        <strain evidence="4 7">Z24</strain>
    </source>
</reference>
<protein>
    <submittedName>
        <fullName evidence="4">NAD-dependent epimerase/dehydratase family protein</fullName>
    </submittedName>
</protein>
<feature type="domain" description="NAD-dependent epimerase/dehydratase" evidence="3">
    <location>
        <begin position="6"/>
        <end position="237"/>
    </location>
</feature>
<dbReference type="Proteomes" id="UP000274097">
    <property type="component" value="Unassembled WGS sequence"/>
</dbReference>
<comment type="similarity">
    <text evidence="2">Belongs to the NAD(P)-dependent epimerase/dehydratase family.</text>
</comment>
<gene>
    <name evidence="4" type="ORF">D6Z83_04490</name>
    <name evidence="5" type="ORF">EBE87_21735</name>
</gene>
<dbReference type="EMBL" id="RFLX01000024">
    <property type="protein sequence ID" value="RMI19143.1"/>
    <property type="molecule type" value="Genomic_DNA"/>
</dbReference>
<dbReference type="Proteomes" id="UP000278036">
    <property type="component" value="Unassembled WGS sequence"/>
</dbReference>
<dbReference type="InParanoid" id="A0A3A9JGC1"/>
<dbReference type="InterPro" id="IPR036291">
    <property type="entry name" value="NAD(P)-bd_dom_sf"/>
</dbReference>
<dbReference type="Gene3D" id="3.40.50.720">
    <property type="entry name" value="NAD(P)-binding Rossmann-like Domain"/>
    <property type="match status" value="1"/>
</dbReference>
<proteinExistence type="inferred from homology"/>
<dbReference type="AlphaFoldDB" id="A0A3A9JGC1"/>
<comment type="caution">
    <text evidence="4">The sequence shown here is derived from an EMBL/GenBank/DDBJ whole genome shotgun (WGS) entry which is preliminary data.</text>
</comment>
<name>A0A3A9JGC1_9PROT</name>
<evidence type="ECO:0000256" key="2">
    <source>
        <dbReference type="ARBA" id="ARBA00007637"/>
    </source>
</evidence>
<accession>A0A3A9JGC1</accession>
<evidence type="ECO:0000313" key="6">
    <source>
        <dbReference type="Proteomes" id="UP000274097"/>
    </source>
</evidence>
<sequence>MTHARMLVTGGNGYVGRQLTRRLRRSGEVGVADSLRYGPWRFTPEERAELQLYRCDIRKGEEVAGLMEDFAPDVTVHLAALHYIPECEDQPALAVDTNVLGTLNLLLSCPPGSRFVLASTGAVYRPDEMPHHEDHSALGPSDIYGFSKLHAEHYVRMIAAKRGLRAVIVRLFNVVGPGETNPHLLPEIMAQLKSGRRVVDLGNLSPQRDYIAVDDAARGFEAVALGEAVEPGETAVVNLGTSRAYSVAEVVEKLRRVSGIDFEIRQDEGRVRKVDRPVLRADNRRIGELFGWQPQQTLDDVLAQMWENADLAGWLLERYQSKVVS</sequence>
<evidence type="ECO:0000313" key="7">
    <source>
        <dbReference type="Proteomes" id="UP000278036"/>
    </source>
</evidence>
<dbReference type="InterPro" id="IPR001509">
    <property type="entry name" value="Epimerase_deHydtase"/>
</dbReference>